<keyword evidence="7 8" id="KW-0472">Membrane</keyword>
<feature type="transmembrane region" description="Helical" evidence="8">
    <location>
        <begin position="21"/>
        <end position="41"/>
    </location>
</feature>
<evidence type="ECO:0000256" key="8">
    <source>
        <dbReference type="SAM" id="Phobius"/>
    </source>
</evidence>
<keyword evidence="11" id="KW-1185">Reference proteome</keyword>
<dbReference type="InterPro" id="IPR051449">
    <property type="entry name" value="ABC-2_transporter_component"/>
</dbReference>
<evidence type="ECO:0000256" key="4">
    <source>
        <dbReference type="ARBA" id="ARBA00022475"/>
    </source>
</evidence>
<comment type="caution">
    <text evidence="10">The sequence shown here is derived from an EMBL/GenBank/DDBJ whole genome shotgun (WGS) entry which is preliminary data.</text>
</comment>
<evidence type="ECO:0000259" key="9">
    <source>
        <dbReference type="PROSITE" id="PS51012"/>
    </source>
</evidence>
<feature type="transmembrane region" description="Helical" evidence="8">
    <location>
        <begin position="210"/>
        <end position="236"/>
    </location>
</feature>
<dbReference type="Pfam" id="PF12698">
    <property type="entry name" value="ABC2_membrane_3"/>
    <property type="match status" value="1"/>
</dbReference>
<dbReference type="PROSITE" id="PS51012">
    <property type="entry name" value="ABC_TM2"/>
    <property type="match status" value="1"/>
</dbReference>
<dbReference type="InterPro" id="IPR013525">
    <property type="entry name" value="ABC2_TM"/>
</dbReference>
<accession>A0A0R2ABK3</accession>
<keyword evidence="6 8" id="KW-1133">Transmembrane helix</keyword>
<reference evidence="10 11" key="1">
    <citation type="journal article" date="2015" name="Genome Announc.">
        <title>Expanding the biotechnology potential of lactobacilli through comparative genomics of 213 strains and associated genera.</title>
        <authorList>
            <person name="Sun Z."/>
            <person name="Harris H.M."/>
            <person name="McCann A."/>
            <person name="Guo C."/>
            <person name="Argimon S."/>
            <person name="Zhang W."/>
            <person name="Yang X."/>
            <person name="Jeffery I.B."/>
            <person name="Cooney J.C."/>
            <person name="Kagawa T.F."/>
            <person name="Liu W."/>
            <person name="Song Y."/>
            <person name="Salvetti E."/>
            <person name="Wrobel A."/>
            <person name="Rasinkangas P."/>
            <person name="Parkhill J."/>
            <person name="Rea M.C."/>
            <person name="O'Sullivan O."/>
            <person name="Ritari J."/>
            <person name="Douillard F.P."/>
            <person name="Paul Ross R."/>
            <person name="Yang R."/>
            <person name="Briner A.E."/>
            <person name="Felis G.E."/>
            <person name="de Vos W.M."/>
            <person name="Barrangou R."/>
            <person name="Klaenhammer T.R."/>
            <person name="Caufield P.W."/>
            <person name="Cui Y."/>
            <person name="Zhang H."/>
            <person name="O'Toole P.W."/>
        </authorList>
    </citation>
    <scope>NUCLEOTIDE SEQUENCE [LARGE SCALE GENOMIC DNA]</scope>
    <source>
        <strain evidence="10 11">DSM 20509</strain>
    </source>
</reference>
<comment type="subcellular location">
    <subcellularLocation>
        <location evidence="1">Cell membrane</location>
        <topology evidence="1">Multi-pass membrane protein</topology>
    </subcellularLocation>
</comment>
<dbReference type="EMBL" id="AYYP01000043">
    <property type="protein sequence ID" value="KRM64101.1"/>
    <property type="molecule type" value="Genomic_DNA"/>
</dbReference>
<evidence type="ECO:0000256" key="2">
    <source>
        <dbReference type="ARBA" id="ARBA00007783"/>
    </source>
</evidence>
<dbReference type="PANTHER" id="PTHR30294:SF38">
    <property type="entry name" value="TRANSPORT PERMEASE PROTEIN"/>
    <property type="match status" value="1"/>
</dbReference>
<feature type="transmembrane region" description="Helical" evidence="8">
    <location>
        <begin position="279"/>
        <end position="303"/>
    </location>
</feature>
<gene>
    <name evidence="10" type="ORF">FC14_GL000029</name>
</gene>
<keyword evidence="3" id="KW-0813">Transport</keyword>
<feature type="transmembrane region" description="Helical" evidence="8">
    <location>
        <begin position="242"/>
        <end position="267"/>
    </location>
</feature>
<name>A0A0R2ABK3_9LACO</name>
<protein>
    <submittedName>
        <fullName evidence="10">ABC superfamily ATP binding cassette transporter permease protein</fullName>
    </submittedName>
</protein>
<sequence>MRSIVVAKRVLLELLRDKRTLALLFFAPVLILFLLNLMFAASTDVKVKLGTSGLEPALSEKLAKVKGVSVKNYQTTTLARADLKNYRLDGVISYQADKYTVTYANLDASKTQLTKQALKQALLSQQLAGLQANLALGRGEKSLQAKIPVVVNHYQYGDSQTNFFTKLIPVLMGFFTFFFVFLISGLALLKERTSGTLARLLATPIKRSELVYGYTLGYGLVACLQASLIALVSVYLLKLEVVGSLVAVVVVSVCLGFVALAFGTLLSTFASSEFQMMQFIPLVVVPQIFFSGIIPLASLAPWAQVIGRILPLTYAGDALSKIIMQGATLRQVSGDLLVLVGFLVCLLGLNILGLKRYRKV</sequence>
<proteinExistence type="inferred from homology"/>
<dbReference type="PATRIC" id="fig|1423718.3.peg.31"/>
<evidence type="ECO:0000313" key="10">
    <source>
        <dbReference type="EMBL" id="KRM64101.1"/>
    </source>
</evidence>
<dbReference type="GO" id="GO:0140359">
    <property type="term" value="F:ABC-type transporter activity"/>
    <property type="evidence" value="ECO:0007669"/>
    <property type="project" value="InterPro"/>
</dbReference>
<evidence type="ECO:0000256" key="7">
    <source>
        <dbReference type="ARBA" id="ARBA00023136"/>
    </source>
</evidence>
<organism evidence="10 11">
    <name type="scientific">Ligilactobacillus agilis DSM 20509</name>
    <dbReference type="NCBI Taxonomy" id="1423718"/>
    <lineage>
        <taxon>Bacteria</taxon>
        <taxon>Bacillati</taxon>
        <taxon>Bacillota</taxon>
        <taxon>Bacilli</taxon>
        <taxon>Lactobacillales</taxon>
        <taxon>Lactobacillaceae</taxon>
        <taxon>Ligilactobacillus</taxon>
    </lineage>
</organism>
<evidence type="ECO:0000256" key="5">
    <source>
        <dbReference type="ARBA" id="ARBA00022692"/>
    </source>
</evidence>
<keyword evidence="4" id="KW-1003">Cell membrane</keyword>
<keyword evidence="5 8" id="KW-0812">Transmembrane</keyword>
<feature type="domain" description="ABC transmembrane type-2" evidence="9">
    <location>
        <begin position="116"/>
        <end position="357"/>
    </location>
</feature>
<dbReference type="AlphaFoldDB" id="A0A0R2ABK3"/>
<dbReference type="GO" id="GO:0005886">
    <property type="term" value="C:plasma membrane"/>
    <property type="evidence" value="ECO:0007669"/>
    <property type="project" value="UniProtKB-SubCell"/>
</dbReference>
<evidence type="ECO:0000313" key="11">
    <source>
        <dbReference type="Proteomes" id="UP000051008"/>
    </source>
</evidence>
<feature type="transmembrane region" description="Helical" evidence="8">
    <location>
        <begin position="336"/>
        <end position="354"/>
    </location>
</feature>
<dbReference type="RefSeq" id="WP_056976797.1">
    <property type="nucleotide sequence ID" value="NZ_AYYP01000043.1"/>
</dbReference>
<evidence type="ECO:0000256" key="1">
    <source>
        <dbReference type="ARBA" id="ARBA00004651"/>
    </source>
</evidence>
<dbReference type="PANTHER" id="PTHR30294">
    <property type="entry name" value="MEMBRANE COMPONENT OF ABC TRANSPORTER YHHJ-RELATED"/>
    <property type="match status" value="1"/>
</dbReference>
<comment type="similarity">
    <text evidence="2">Belongs to the ABC-2 integral membrane protein family.</text>
</comment>
<evidence type="ECO:0000256" key="3">
    <source>
        <dbReference type="ARBA" id="ARBA00022448"/>
    </source>
</evidence>
<evidence type="ECO:0000256" key="6">
    <source>
        <dbReference type="ARBA" id="ARBA00022989"/>
    </source>
</evidence>
<dbReference type="Proteomes" id="UP000051008">
    <property type="component" value="Unassembled WGS sequence"/>
</dbReference>
<dbReference type="InterPro" id="IPR047817">
    <property type="entry name" value="ABC2_TM_bact-type"/>
</dbReference>
<feature type="transmembrane region" description="Helical" evidence="8">
    <location>
        <begin position="167"/>
        <end position="189"/>
    </location>
</feature>
<dbReference type="OrthoDB" id="9776218at2"/>